<dbReference type="Proteomes" id="UP001595990">
    <property type="component" value="Unassembled WGS sequence"/>
</dbReference>
<organism evidence="1 2">
    <name type="scientific">Streptomyces ehimensis</name>
    <dbReference type="NCBI Taxonomy" id="68195"/>
    <lineage>
        <taxon>Bacteria</taxon>
        <taxon>Bacillati</taxon>
        <taxon>Actinomycetota</taxon>
        <taxon>Actinomycetes</taxon>
        <taxon>Kitasatosporales</taxon>
        <taxon>Streptomycetaceae</taxon>
        <taxon>Streptomyces</taxon>
    </lineage>
</organism>
<evidence type="ECO:0008006" key="3">
    <source>
        <dbReference type="Google" id="ProtNLM"/>
    </source>
</evidence>
<keyword evidence="2" id="KW-1185">Reference proteome</keyword>
<evidence type="ECO:0000313" key="2">
    <source>
        <dbReference type="Proteomes" id="UP001595990"/>
    </source>
</evidence>
<dbReference type="EMBL" id="JBHSFS010000029">
    <property type="protein sequence ID" value="MFC4517946.1"/>
    <property type="molecule type" value="Genomic_DNA"/>
</dbReference>
<name>A0ABV9BVB6_9ACTN</name>
<accession>A0ABV9BVB6</accession>
<reference evidence="2" key="1">
    <citation type="journal article" date="2019" name="Int. J. Syst. Evol. Microbiol.">
        <title>The Global Catalogue of Microorganisms (GCM) 10K type strain sequencing project: providing services to taxonomists for standard genome sequencing and annotation.</title>
        <authorList>
            <consortium name="The Broad Institute Genomics Platform"/>
            <consortium name="The Broad Institute Genome Sequencing Center for Infectious Disease"/>
            <person name="Wu L."/>
            <person name="Ma J."/>
        </authorList>
    </citation>
    <scope>NUCLEOTIDE SEQUENCE [LARGE SCALE GENOMIC DNA]</scope>
    <source>
        <strain evidence="2">CECT 8064</strain>
    </source>
</reference>
<evidence type="ECO:0000313" key="1">
    <source>
        <dbReference type="EMBL" id="MFC4517946.1"/>
    </source>
</evidence>
<protein>
    <recommendedName>
        <fullName evidence="3">Transcriptional regulator</fullName>
    </recommendedName>
</protein>
<dbReference type="RefSeq" id="WP_417924350.1">
    <property type="nucleotide sequence ID" value="NZ_JBHSFS010000029.1"/>
</dbReference>
<gene>
    <name evidence="1" type="ORF">ACFPEN_34330</name>
</gene>
<sequence>MRLFYSFALPEGAGYDLIADLHTALGDAEAAVRWTAARNKLLARTTS</sequence>
<comment type="caution">
    <text evidence="1">The sequence shown here is derived from an EMBL/GenBank/DDBJ whole genome shotgun (WGS) entry which is preliminary data.</text>
</comment>
<proteinExistence type="predicted"/>